<name>A0A158DL02_9BURK</name>
<evidence type="ECO:0000313" key="1">
    <source>
        <dbReference type="EMBL" id="SAK94457.1"/>
    </source>
</evidence>
<dbReference type="OrthoDB" id="9787478at2"/>
<reference evidence="1" key="1">
    <citation type="submission" date="2016-01" db="EMBL/GenBank/DDBJ databases">
        <authorList>
            <person name="Peeters C."/>
        </authorList>
    </citation>
    <scope>NUCLEOTIDE SEQUENCE</scope>
    <source>
        <strain evidence="1">LMG 29320</strain>
    </source>
</reference>
<dbReference type="AlphaFoldDB" id="A0A158DL02"/>
<dbReference type="Pfam" id="PF07505">
    <property type="entry name" value="DUF5131"/>
    <property type="match status" value="1"/>
</dbReference>
<accession>A0A158DL02</accession>
<dbReference type="EMBL" id="FCNX02000016">
    <property type="protein sequence ID" value="SAK94457.1"/>
    <property type="molecule type" value="Genomic_DNA"/>
</dbReference>
<dbReference type="Proteomes" id="UP000054903">
    <property type="component" value="Unassembled WGS sequence"/>
</dbReference>
<organism evidence="1 2">
    <name type="scientific">Caballeronia fortuita</name>
    <dbReference type="NCBI Taxonomy" id="1777138"/>
    <lineage>
        <taxon>Bacteria</taxon>
        <taxon>Pseudomonadati</taxon>
        <taxon>Pseudomonadota</taxon>
        <taxon>Betaproteobacteria</taxon>
        <taxon>Burkholderiales</taxon>
        <taxon>Burkholderiaceae</taxon>
        <taxon>Caballeronia</taxon>
    </lineage>
</organism>
<dbReference type="RefSeq" id="WP_061137471.1">
    <property type="nucleotide sequence ID" value="NZ_FCNX02000016.1"/>
</dbReference>
<proteinExistence type="predicted"/>
<dbReference type="CDD" id="cd01335">
    <property type="entry name" value="Radical_SAM"/>
    <property type="match status" value="1"/>
</dbReference>
<sequence>MATKTGIEWTEMTWNPVTGCVKISQGCKHCYAERMAKRLKAMGSARYENEFAPTLHEDLIDLPRKWKKPRTVFVNSMSDLFQEAVPLAFIQRVFETMVATPQHTYQVLTKRSERLLELSAHLPWAPNIWMGVSVEDARVMHRVAHLAATAAQVKFLSCEPLIGPLDDLPLRGIDWVIVGGESGRGARPMHELWVQSIRRQCRVHHTAFFFKQWGGVRKDMTGRLLNGRTYDAMPRRKGIPVVLAT</sequence>
<protein>
    <submittedName>
        <fullName evidence="1">Gp37Gp68 family protein</fullName>
    </submittedName>
</protein>
<comment type="caution">
    <text evidence="1">The sequence shown here is derived from an EMBL/GenBank/DDBJ whole genome shotgun (WGS) entry which is preliminary data.</text>
</comment>
<keyword evidence="2" id="KW-1185">Reference proteome</keyword>
<evidence type="ECO:0000313" key="2">
    <source>
        <dbReference type="Proteomes" id="UP000054903"/>
    </source>
</evidence>
<gene>
    <name evidence="1" type="ORF">AWB77_05407</name>
</gene>
<dbReference type="InterPro" id="IPR011101">
    <property type="entry name" value="DUF5131"/>
</dbReference>